<gene>
    <name evidence="1" type="ORF">S06H3_67101</name>
</gene>
<comment type="caution">
    <text evidence="1">The sequence shown here is derived from an EMBL/GenBank/DDBJ whole genome shotgun (WGS) entry which is preliminary data.</text>
</comment>
<reference evidence="1" key="1">
    <citation type="journal article" date="2014" name="Front. Microbiol.">
        <title>High frequency of phylogenetically diverse reductive dehalogenase-homologous genes in deep subseafloor sedimentary metagenomes.</title>
        <authorList>
            <person name="Kawai M."/>
            <person name="Futagami T."/>
            <person name="Toyoda A."/>
            <person name="Takaki Y."/>
            <person name="Nishi S."/>
            <person name="Hori S."/>
            <person name="Arai W."/>
            <person name="Tsubouchi T."/>
            <person name="Morono Y."/>
            <person name="Uchiyama I."/>
            <person name="Ito T."/>
            <person name="Fujiyama A."/>
            <person name="Inagaki F."/>
            <person name="Takami H."/>
        </authorList>
    </citation>
    <scope>NUCLEOTIDE SEQUENCE</scope>
    <source>
        <strain evidence="1">Expedition CK06-06</strain>
    </source>
</reference>
<dbReference type="EMBL" id="BARV01046209">
    <property type="protein sequence ID" value="GAI63955.1"/>
    <property type="molecule type" value="Genomic_DNA"/>
</dbReference>
<organism evidence="1">
    <name type="scientific">marine sediment metagenome</name>
    <dbReference type="NCBI Taxonomy" id="412755"/>
    <lineage>
        <taxon>unclassified sequences</taxon>
        <taxon>metagenomes</taxon>
        <taxon>ecological metagenomes</taxon>
    </lineage>
</organism>
<name>X1RLD8_9ZZZZ</name>
<proteinExistence type="predicted"/>
<accession>X1RLD8</accession>
<feature type="non-terminal residue" evidence="1">
    <location>
        <position position="1"/>
    </location>
</feature>
<feature type="non-terminal residue" evidence="1">
    <location>
        <position position="34"/>
    </location>
</feature>
<sequence>EVKSIGEAFRYGSFQTVSIMTTTGFVTTDFNVWP</sequence>
<protein>
    <submittedName>
        <fullName evidence="1">Uncharacterized protein</fullName>
    </submittedName>
</protein>
<evidence type="ECO:0000313" key="1">
    <source>
        <dbReference type="EMBL" id="GAI63955.1"/>
    </source>
</evidence>
<dbReference type="AlphaFoldDB" id="X1RLD8"/>